<evidence type="ECO:0000313" key="7">
    <source>
        <dbReference type="EMBL" id="KZZ97828.1"/>
    </source>
</evidence>
<dbReference type="GO" id="GO:0022857">
    <property type="term" value="F:transmembrane transporter activity"/>
    <property type="evidence" value="ECO:0007669"/>
    <property type="project" value="TreeGrafter"/>
</dbReference>
<evidence type="ECO:0000256" key="4">
    <source>
        <dbReference type="ARBA" id="ARBA00022989"/>
    </source>
</evidence>
<reference evidence="7 8" key="1">
    <citation type="journal article" date="2016" name="Genome Biol. Evol.">
        <title>Divergent and convergent evolution of fungal pathogenicity.</title>
        <authorList>
            <person name="Shang Y."/>
            <person name="Xiao G."/>
            <person name="Zheng P."/>
            <person name="Cen K."/>
            <person name="Zhan S."/>
            <person name="Wang C."/>
        </authorList>
    </citation>
    <scope>NUCLEOTIDE SEQUENCE [LARGE SCALE GENOMIC DNA]</scope>
    <source>
        <strain evidence="7 8">ARSEF 7405</strain>
    </source>
</reference>
<comment type="subcellular location">
    <subcellularLocation>
        <location evidence="1">Membrane</location>
        <topology evidence="1">Multi-pass membrane protein</topology>
    </subcellularLocation>
</comment>
<accession>A0A168DJY2</accession>
<dbReference type="SUPFAM" id="SSF103473">
    <property type="entry name" value="MFS general substrate transporter"/>
    <property type="match status" value="1"/>
</dbReference>
<comment type="caution">
    <text evidence="7">The sequence shown here is derived from an EMBL/GenBank/DDBJ whole genome shotgun (WGS) entry which is preliminary data.</text>
</comment>
<evidence type="ECO:0000256" key="5">
    <source>
        <dbReference type="ARBA" id="ARBA00023136"/>
    </source>
</evidence>
<evidence type="ECO:0000313" key="8">
    <source>
        <dbReference type="Proteomes" id="UP000242877"/>
    </source>
</evidence>
<organism evidence="7 8">
    <name type="scientific">Ascosphaera apis ARSEF 7405</name>
    <dbReference type="NCBI Taxonomy" id="392613"/>
    <lineage>
        <taxon>Eukaryota</taxon>
        <taxon>Fungi</taxon>
        <taxon>Dikarya</taxon>
        <taxon>Ascomycota</taxon>
        <taxon>Pezizomycotina</taxon>
        <taxon>Eurotiomycetes</taxon>
        <taxon>Eurotiomycetidae</taxon>
        <taxon>Onygenales</taxon>
        <taxon>Ascosphaeraceae</taxon>
        <taxon>Ascosphaera</taxon>
    </lineage>
</organism>
<dbReference type="Gene3D" id="1.20.1250.20">
    <property type="entry name" value="MFS general substrate transporter like domains"/>
    <property type="match status" value="1"/>
</dbReference>
<name>A0A168DJY2_9EURO</name>
<feature type="transmembrane region" description="Helical" evidence="6">
    <location>
        <begin position="100"/>
        <end position="122"/>
    </location>
</feature>
<gene>
    <name evidence="7" type="ORF">AAP_00089</name>
</gene>
<dbReference type="EMBL" id="AZGZ01000001">
    <property type="protein sequence ID" value="KZZ97828.1"/>
    <property type="molecule type" value="Genomic_DNA"/>
</dbReference>
<sequence>MATIEKAESSAIESASDGVGAWKATAATPDGDTAMAIFDNPENIVYADEKERRRLLMKVDLMLLPVLCVCYAFFYIDKTTLSYAAIFGIKKDLHLVGTEYSWLSSVFYFGFLAWAIPTNLLMQRLPIGKYLSVNIFAWLVFQR</sequence>
<proteinExistence type="predicted"/>
<feature type="transmembrane region" description="Helical" evidence="6">
    <location>
        <begin position="59"/>
        <end position="76"/>
    </location>
</feature>
<keyword evidence="3 6" id="KW-0812">Transmembrane</keyword>
<evidence type="ECO:0000256" key="3">
    <source>
        <dbReference type="ARBA" id="ARBA00022692"/>
    </source>
</evidence>
<keyword evidence="8" id="KW-1185">Reference proteome</keyword>
<dbReference type="PANTHER" id="PTHR43791:SF26">
    <property type="entry name" value="ALLANTOATE TRANSPORTER, PUTATIVE (AFU_ORTHOLOGUE AFUA_5G09470)-RELATED"/>
    <property type="match status" value="1"/>
</dbReference>
<dbReference type="OrthoDB" id="6730379at2759"/>
<keyword evidence="2" id="KW-0813">Transport</keyword>
<dbReference type="AlphaFoldDB" id="A0A168DJY2"/>
<dbReference type="InterPro" id="IPR036259">
    <property type="entry name" value="MFS_trans_sf"/>
</dbReference>
<dbReference type="VEuPathDB" id="FungiDB:AAP_00089"/>
<protein>
    <submittedName>
        <fullName evidence="7">MFS allantoate transporter</fullName>
    </submittedName>
</protein>
<keyword evidence="4 6" id="KW-1133">Transmembrane helix</keyword>
<evidence type="ECO:0000256" key="6">
    <source>
        <dbReference type="SAM" id="Phobius"/>
    </source>
</evidence>
<dbReference type="GO" id="GO:0016020">
    <property type="term" value="C:membrane"/>
    <property type="evidence" value="ECO:0007669"/>
    <property type="project" value="UniProtKB-SubCell"/>
</dbReference>
<dbReference type="Proteomes" id="UP000242877">
    <property type="component" value="Unassembled WGS sequence"/>
</dbReference>
<dbReference type="PANTHER" id="PTHR43791">
    <property type="entry name" value="PERMEASE-RELATED"/>
    <property type="match status" value="1"/>
</dbReference>
<keyword evidence="5 6" id="KW-0472">Membrane</keyword>
<evidence type="ECO:0000256" key="1">
    <source>
        <dbReference type="ARBA" id="ARBA00004141"/>
    </source>
</evidence>
<evidence type="ECO:0000256" key="2">
    <source>
        <dbReference type="ARBA" id="ARBA00022448"/>
    </source>
</evidence>